<dbReference type="GO" id="GO:0071004">
    <property type="term" value="C:U2-type prespliceosome"/>
    <property type="evidence" value="ECO:0007669"/>
    <property type="project" value="TreeGrafter"/>
</dbReference>
<dbReference type="PaxDb" id="2903-EOD18034"/>
<dbReference type="GO" id="GO:0005685">
    <property type="term" value="C:U1 snRNP"/>
    <property type="evidence" value="ECO:0007669"/>
    <property type="project" value="TreeGrafter"/>
</dbReference>
<dbReference type="GO" id="GO:0003723">
    <property type="term" value="F:RNA binding"/>
    <property type="evidence" value="ECO:0007669"/>
    <property type="project" value="TreeGrafter"/>
</dbReference>
<dbReference type="PROSITE" id="PS50020">
    <property type="entry name" value="WW_DOMAIN_2"/>
    <property type="match status" value="2"/>
</dbReference>
<dbReference type="OMA" id="KSYFVDH"/>
<evidence type="ECO:0000313" key="2">
    <source>
        <dbReference type="EnsemblProtists" id="EOD18034"/>
    </source>
</evidence>
<dbReference type="GeneID" id="19046035"/>
<accession>A0A0D3J3E9</accession>
<dbReference type="HOGENOM" id="CLU_190844_0_0_1"/>
<reference evidence="2" key="2">
    <citation type="submission" date="2024-10" db="UniProtKB">
        <authorList>
            <consortium name="EnsemblProtists"/>
        </authorList>
    </citation>
    <scope>IDENTIFICATION</scope>
</reference>
<protein>
    <recommendedName>
        <fullName evidence="1">WW domain-containing protein</fullName>
    </recommendedName>
</protein>
<dbReference type="CDD" id="cd00201">
    <property type="entry name" value="WW"/>
    <property type="match status" value="2"/>
</dbReference>
<dbReference type="SUPFAM" id="SSF51045">
    <property type="entry name" value="WW domain"/>
    <property type="match status" value="2"/>
</dbReference>
<dbReference type="PANTHER" id="PTHR11864">
    <property type="entry name" value="PRE-MRNA-PROCESSING PROTEIN PRP40"/>
    <property type="match status" value="1"/>
</dbReference>
<dbReference type="AlphaFoldDB" id="A0A0D3J3E9"/>
<feature type="domain" description="WW" evidence="1">
    <location>
        <begin position="1"/>
        <end position="28"/>
    </location>
</feature>
<dbReference type="KEGG" id="ehx:EMIHUDRAFT_49843"/>
<dbReference type="RefSeq" id="XP_005770463.1">
    <property type="nucleotide sequence ID" value="XM_005770406.1"/>
</dbReference>
<sequence>WREAVAPDGRAYYYHAATKATSWTRPVAADASVELPPLPEGWKEARAPDGRTYYHHTVSKETSWKRPQLE</sequence>
<dbReference type="Pfam" id="PF00397">
    <property type="entry name" value="WW"/>
    <property type="match status" value="2"/>
</dbReference>
<dbReference type="InterPro" id="IPR036020">
    <property type="entry name" value="WW_dom_sf"/>
</dbReference>
<reference evidence="3" key="1">
    <citation type="journal article" date="2013" name="Nature">
        <title>Pan genome of the phytoplankton Emiliania underpins its global distribution.</title>
        <authorList>
            <person name="Read B.A."/>
            <person name="Kegel J."/>
            <person name="Klute M.J."/>
            <person name="Kuo A."/>
            <person name="Lefebvre S.C."/>
            <person name="Maumus F."/>
            <person name="Mayer C."/>
            <person name="Miller J."/>
            <person name="Monier A."/>
            <person name="Salamov A."/>
            <person name="Young J."/>
            <person name="Aguilar M."/>
            <person name="Claverie J.M."/>
            <person name="Frickenhaus S."/>
            <person name="Gonzalez K."/>
            <person name="Herman E.K."/>
            <person name="Lin Y.C."/>
            <person name="Napier J."/>
            <person name="Ogata H."/>
            <person name="Sarno A.F."/>
            <person name="Shmutz J."/>
            <person name="Schroeder D."/>
            <person name="de Vargas C."/>
            <person name="Verret F."/>
            <person name="von Dassow P."/>
            <person name="Valentin K."/>
            <person name="Van de Peer Y."/>
            <person name="Wheeler G."/>
            <person name="Dacks J.B."/>
            <person name="Delwiche C.F."/>
            <person name="Dyhrman S.T."/>
            <person name="Glockner G."/>
            <person name="John U."/>
            <person name="Richards T."/>
            <person name="Worden A.Z."/>
            <person name="Zhang X."/>
            <person name="Grigoriev I.V."/>
            <person name="Allen A.E."/>
            <person name="Bidle K."/>
            <person name="Borodovsky M."/>
            <person name="Bowler C."/>
            <person name="Brownlee C."/>
            <person name="Cock J.M."/>
            <person name="Elias M."/>
            <person name="Gladyshev V.N."/>
            <person name="Groth M."/>
            <person name="Guda C."/>
            <person name="Hadaegh A."/>
            <person name="Iglesias-Rodriguez M.D."/>
            <person name="Jenkins J."/>
            <person name="Jones B.M."/>
            <person name="Lawson T."/>
            <person name="Leese F."/>
            <person name="Lindquist E."/>
            <person name="Lobanov A."/>
            <person name="Lomsadze A."/>
            <person name="Malik S.B."/>
            <person name="Marsh M.E."/>
            <person name="Mackinder L."/>
            <person name="Mock T."/>
            <person name="Mueller-Roeber B."/>
            <person name="Pagarete A."/>
            <person name="Parker M."/>
            <person name="Probert I."/>
            <person name="Quesneville H."/>
            <person name="Raines C."/>
            <person name="Rensing S.A."/>
            <person name="Riano-Pachon D.M."/>
            <person name="Richier S."/>
            <person name="Rokitta S."/>
            <person name="Shiraiwa Y."/>
            <person name="Soanes D.M."/>
            <person name="van der Giezen M."/>
            <person name="Wahlund T.M."/>
            <person name="Williams B."/>
            <person name="Wilson W."/>
            <person name="Wolfe G."/>
            <person name="Wurch L.L."/>
        </authorList>
    </citation>
    <scope>NUCLEOTIDE SEQUENCE</scope>
</reference>
<dbReference type="STRING" id="2903.R1EAX8"/>
<dbReference type="PANTHER" id="PTHR11864:SF0">
    <property type="entry name" value="PRP40 PRE-MRNA PROCESSING FACTOR 40 HOMOLOG A (YEAST)"/>
    <property type="match status" value="1"/>
</dbReference>
<proteinExistence type="predicted"/>
<evidence type="ECO:0000313" key="3">
    <source>
        <dbReference type="Proteomes" id="UP000013827"/>
    </source>
</evidence>
<evidence type="ECO:0000259" key="1">
    <source>
        <dbReference type="PROSITE" id="PS50020"/>
    </source>
</evidence>
<dbReference type="InterPro" id="IPR001202">
    <property type="entry name" value="WW_dom"/>
</dbReference>
<keyword evidence="3" id="KW-1185">Reference proteome</keyword>
<dbReference type="Proteomes" id="UP000013827">
    <property type="component" value="Unassembled WGS sequence"/>
</dbReference>
<dbReference type="GO" id="GO:0045292">
    <property type="term" value="P:mRNA cis splicing, via spliceosome"/>
    <property type="evidence" value="ECO:0007669"/>
    <property type="project" value="InterPro"/>
</dbReference>
<feature type="domain" description="WW" evidence="1">
    <location>
        <begin position="36"/>
        <end position="69"/>
    </location>
</feature>
<dbReference type="InterPro" id="IPR039726">
    <property type="entry name" value="Prp40-like"/>
</dbReference>
<dbReference type="PROSITE" id="PS01159">
    <property type="entry name" value="WW_DOMAIN_1"/>
    <property type="match status" value="2"/>
</dbReference>
<dbReference type="eggNOG" id="KOG0152">
    <property type="taxonomic scope" value="Eukaryota"/>
</dbReference>
<dbReference type="EnsemblProtists" id="EOD18034">
    <property type="protein sequence ID" value="EOD18034"/>
    <property type="gene ID" value="EMIHUDRAFT_49843"/>
</dbReference>
<name>A0A0D3J3E9_EMIH1</name>
<dbReference type="Gene3D" id="2.20.70.10">
    <property type="match status" value="2"/>
</dbReference>
<dbReference type="SMART" id="SM00456">
    <property type="entry name" value="WW"/>
    <property type="match status" value="2"/>
</dbReference>
<organism evidence="2 3">
    <name type="scientific">Emiliania huxleyi (strain CCMP1516)</name>
    <dbReference type="NCBI Taxonomy" id="280463"/>
    <lineage>
        <taxon>Eukaryota</taxon>
        <taxon>Haptista</taxon>
        <taxon>Haptophyta</taxon>
        <taxon>Prymnesiophyceae</taxon>
        <taxon>Isochrysidales</taxon>
        <taxon>Noelaerhabdaceae</taxon>
        <taxon>Emiliania</taxon>
    </lineage>
</organism>